<keyword evidence="2" id="KW-1185">Reference proteome</keyword>
<dbReference type="InterPro" id="IPR023214">
    <property type="entry name" value="HAD_sf"/>
</dbReference>
<dbReference type="EMBL" id="JAAVUN010000010">
    <property type="protein sequence ID" value="NKE09604.1"/>
    <property type="molecule type" value="Genomic_DNA"/>
</dbReference>
<sequence>MTTTDGAPDDDCFRQRVVVFDLDDTLVAGDSFARFLKARISGNLLRAAATVLTAPAWIPAWALRRTRVAAERYLIWLASVGLDDPTYEAEARTFAAEHAGPAGGRTSAPALACVQDHLDGGDRVLVVTACAAPVAQAVCEEAGLVGVEVVASTMVRSRWRFPRRVEPVRGIAKLRALEALGVQLPVEHAYSDSHSDLPLLMAARTPHVVNPSARDLRRLREALGQGLDVLDWHQD</sequence>
<name>A0A846TV43_9MICC</name>
<proteinExistence type="predicted"/>
<dbReference type="GO" id="GO:0016787">
    <property type="term" value="F:hydrolase activity"/>
    <property type="evidence" value="ECO:0007669"/>
    <property type="project" value="UniProtKB-KW"/>
</dbReference>
<dbReference type="AlphaFoldDB" id="A0A846TV43"/>
<dbReference type="Pfam" id="PF12710">
    <property type="entry name" value="HAD"/>
    <property type="match status" value="1"/>
</dbReference>
<evidence type="ECO:0000313" key="2">
    <source>
        <dbReference type="Proteomes" id="UP000521379"/>
    </source>
</evidence>
<dbReference type="InterPro" id="IPR036412">
    <property type="entry name" value="HAD-like_sf"/>
</dbReference>
<dbReference type="SUPFAM" id="SSF56784">
    <property type="entry name" value="HAD-like"/>
    <property type="match status" value="1"/>
</dbReference>
<reference evidence="1 2" key="1">
    <citation type="submission" date="2020-02" db="EMBL/GenBank/DDBJ databases">
        <authorList>
            <person name="Sun Q."/>
        </authorList>
    </citation>
    <scope>NUCLEOTIDE SEQUENCE [LARGE SCALE GENOMIC DNA]</scope>
    <source>
        <strain evidence="1 2">YIM 13062</strain>
    </source>
</reference>
<accession>A0A846TV43</accession>
<gene>
    <name evidence="1" type="ORF">GTW58_06555</name>
</gene>
<evidence type="ECO:0000313" key="1">
    <source>
        <dbReference type="EMBL" id="NKE09604.1"/>
    </source>
</evidence>
<dbReference type="Proteomes" id="UP000521379">
    <property type="component" value="Unassembled WGS sequence"/>
</dbReference>
<dbReference type="Gene3D" id="1.20.1440.100">
    <property type="entry name" value="SG protein - dephosphorylation function"/>
    <property type="match status" value="1"/>
</dbReference>
<organism evidence="1 2">
    <name type="scientific">Kocuria subflava</name>
    <dbReference type="NCBI Taxonomy" id="1736139"/>
    <lineage>
        <taxon>Bacteria</taxon>
        <taxon>Bacillati</taxon>
        <taxon>Actinomycetota</taxon>
        <taxon>Actinomycetes</taxon>
        <taxon>Micrococcales</taxon>
        <taxon>Micrococcaceae</taxon>
        <taxon>Kocuria</taxon>
    </lineage>
</organism>
<dbReference type="Gene3D" id="3.40.50.1000">
    <property type="entry name" value="HAD superfamily/HAD-like"/>
    <property type="match status" value="1"/>
</dbReference>
<comment type="caution">
    <text evidence="1">The sequence shown here is derived from an EMBL/GenBank/DDBJ whole genome shotgun (WGS) entry which is preliminary data.</text>
</comment>
<dbReference type="RefSeq" id="WP_119932720.1">
    <property type="nucleotide sequence ID" value="NZ_JAAVUN010000010.1"/>
</dbReference>
<protein>
    <submittedName>
        <fullName evidence="1">Haloacid dehalogenase-like hydrolase</fullName>
    </submittedName>
</protein>
<keyword evidence="1" id="KW-0378">Hydrolase</keyword>